<dbReference type="RefSeq" id="XP_024739112.1">
    <property type="nucleotide sequence ID" value="XM_024871993.1"/>
</dbReference>
<gene>
    <name evidence="2" type="ORF">K444DRAFT_337089</name>
</gene>
<dbReference type="GeneID" id="36580075"/>
<proteinExistence type="predicted"/>
<dbReference type="EMBL" id="KZ613783">
    <property type="protein sequence ID" value="PMD62208.1"/>
    <property type="molecule type" value="Genomic_DNA"/>
</dbReference>
<sequence>MEWSRWPRFNCEGGCLGRPGERRSLDGAESDGRHVMDDGIFIALHTGIPSSGWRALGSRVARGQVRGIFPLRGFSVLLEFIHFAFASFILSAARRNFLVVSRFTGRTRASTSTHVSQLPQERRDFFTFGIAIGIE</sequence>
<keyword evidence="1" id="KW-0812">Transmembrane</keyword>
<reference evidence="2 3" key="1">
    <citation type="submission" date="2016-04" db="EMBL/GenBank/DDBJ databases">
        <title>A degradative enzymes factory behind the ericoid mycorrhizal symbiosis.</title>
        <authorList>
            <consortium name="DOE Joint Genome Institute"/>
            <person name="Martino E."/>
            <person name="Morin E."/>
            <person name="Grelet G."/>
            <person name="Kuo A."/>
            <person name="Kohler A."/>
            <person name="Daghino S."/>
            <person name="Barry K."/>
            <person name="Choi C."/>
            <person name="Cichocki N."/>
            <person name="Clum A."/>
            <person name="Copeland A."/>
            <person name="Hainaut M."/>
            <person name="Haridas S."/>
            <person name="Labutti K."/>
            <person name="Lindquist E."/>
            <person name="Lipzen A."/>
            <person name="Khouja H.-R."/>
            <person name="Murat C."/>
            <person name="Ohm R."/>
            <person name="Olson A."/>
            <person name="Spatafora J."/>
            <person name="Veneault-Fourrey C."/>
            <person name="Henrissat B."/>
            <person name="Grigoriev I."/>
            <person name="Martin F."/>
            <person name="Perotto S."/>
        </authorList>
    </citation>
    <scope>NUCLEOTIDE SEQUENCE [LARGE SCALE GENOMIC DNA]</scope>
    <source>
        <strain evidence="2 3">E</strain>
    </source>
</reference>
<keyword evidence="1" id="KW-0472">Membrane</keyword>
<dbReference type="InParanoid" id="A0A2J6TGW5"/>
<protein>
    <submittedName>
        <fullName evidence="2">Uncharacterized protein</fullName>
    </submittedName>
</protein>
<feature type="transmembrane region" description="Helical" evidence="1">
    <location>
        <begin position="74"/>
        <end position="93"/>
    </location>
</feature>
<evidence type="ECO:0000313" key="3">
    <source>
        <dbReference type="Proteomes" id="UP000235371"/>
    </source>
</evidence>
<accession>A0A2J6TGW5</accession>
<evidence type="ECO:0000256" key="1">
    <source>
        <dbReference type="SAM" id="Phobius"/>
    </source>
</evidence>
<keyword evidence="1" id="KW-1133">Transmembrane helix</keyword>
<evidence type="ECO:0000313" key="2">
    <source>
        <dbReference type="EMBL" id="PMD62208.1"/>
    </source>
</evidence>
<organism evidence="2 3">
    <name type="scientific">Hyaloscypha bicolor E</name>
    <dbReference type="NCBI Taxonomy" id="1095630"/>
    <lineage>
        <taxon>Eukaryota</taxon>
        <taxon>Fungi</taxon>
        <taxon>Dikarya</taxon>
        <taxon>Ascomycota</taxon>
        <taxon>Pezizomycotina</taxon>
        <taxon>Leotiomycetes</taxon>
        <taxon>Helotiales</taxon>
        <taxon>Hyaloscyphaceae</taxon>
        <taxon>Hyaloscypha</taxon>
        <taxon>Hyaloscypha bicolor</taxon>
    </lineage>
</organism>
<dbReference type="Proteomes" id="UP000235371">
    <property type="component" value="Unassembled WGS sequence"/>
</dbReference>
<name>A0A2J6TGW5_9HELO</name>
<dbReference type="AlphaFoldDB" id="A0A2J6TGW5"/>
<keyword evidence="3" id="KW-1185">Reference proteome</keyword>